<proteinExistence type="predicted"/>
<dbReference type="AlphaFoldDB" id="A0A9Q3J1Z9"/>
<dbReference type="OrthoDB" id="2506124at2759"/>
<reference evidence="1" key="1">
    <citation type="submission" date="2021-03" db="EMBL/GenBank/DDBJ databases">
        <title>Draft genome sequence of rust myrtle Austropuccinia psidii MF-1, a brazilian biotype.</title>
        <authorList>
            <person name="Quecine M.C."/>
            <person name="Pachon D.M.R."/>
            <person name="Bonatelli M.L."/>
            <person name="Correr F.H."/>
            <person name="Franceschini L.M."/>
            <person name="Leite T.F."/>
            <person name="Margarido G.R.A."/>
            <person name="Almeida C.A."/>
            <person name="Ferrarezi J.A."/>
            <person name="Labate C.A."/>
        </authorList>
    </citation>
    <scope>NUCLEOTIDE SEQUENCE</scope>
    <source>
        <strain evidence="1">MF-1</strain>
    </source>
</reference>
<gene>
    <name evidence="1" type="ORF">O181_093796</name>
</gene>
<organism evidence="1 2">
    <name type="scientific">Austropuccinia psidii MF-1</name>
    <dbReference type="NCBI Taxonomy" id="1389203"/>
    <lineage>
        <taxon>Eukaryota</taxon>
        <taxon>Fungi</taxon>
        <taxon>Dikarya</taxon>
        <taxon>Basidiomycota</taxon>
        <taxon>Pucciniomycotina</taxon>
        <taxon>Pucciniomycetes</taxon>
        <taxon>Pucciniales</taxon>
        <taxon>Sphaerophragmiaceae</taxon>
        <taxon>Austropuccinia</taxon>
    </lineage>
</organism>
<dbReference type="EMBL" id="AVOT02060644">
    <property type="protein sequence ID" value="MBW0554081.1"/>
    <property type="molecule type" value="Genomic_DNA"/>
</dbReference>
<protein>
    <submittedName>
        <fullName evidence="1">Uncharacterized protein</fullName>
    </submittedName>
</protein>
<comment type="caution">
    <text evidence="1">The sequence shown here is derived from an EMBL/GenBank/DDBJ whole genome shotgun (WGS) entry which is preliminary data.</text>
</comment>
<keyword evidence="2" id="KW-1185">Reference proteome</keyword>
<name>A0A9Q3J1Z9_9BASI</name>
<dbReference type="Proteomes" id="UP000765509">
    <property type="component" value="Unassembled WGS sequence"/>
</dbReference>
<accession>A0A9Q3J1Z9</accession>
<sequence>MFFEGEDSIEIKSNWALFLQITGDLVQCTRIECTKAIKEGHAGRFANAYAQYTKSLKKLFNNPIVKPNHHYALHIPQQLKLWGPLFGVAEFTGERLIGILQKNPTNNQISKRILFCLMDDKGDN</sequence>
<evidence type="ECO:0000313" key="1">
    <source>
        <dbReference type="EMBL" id="MBW0554081.1"/>
    </source>
</evidence>
<evidence type="ECO:0000313" key="2">
    <source>
        <dbReference type="Proteomes" id="UP000765509"/>
    </source>
</evidence>